<protein>
    <submittedName>
        <fullName evidence="1">Uncharacterized protein</fullName>
    </submittedName>
</protein>
<gene>
    <name evidence="1" type="ORF">SOCE26_096670</name>
</gene>
<proteinExistence type="predicted"/>
<accession>A0A2L0F9E3</accession>
<evidence type="ECO:0000313" key="1">
    <source>
        <dbReference type="EMBL" id="AUX48137.1"/>
    </source>
</evidence>
<dbReference type="Proteomes" id="UP000238348">
    <property type="component" value="Chromosome"/>
</dbReference>
<dbReference type="AlphaFoldDB" id="A0A2L0F9E3"/>
<dbReference type="EMBL" id="CP012673">
    <property type="protein sequence ID" value="AUX48137.1"/>
    <property type="molecule type" value="Genomic_DNA"/>
</dbReference>
<reference evidence="1 2" key="1">
    <citation type="submission" date="2015-09" db="EMBL/GenBank/DDBJ databases">
        <title>Sorangium comparison.</title>
        <authorList>
            <person name="Zaburannyi N."/>
            <person name="Bunk B."/>
            <person name="Overmann J."/>
            <person name="Mueller R."/>
        </authorList>
    </citation>
    <scope>NUCLEOTIDE SEQUENCE [LARGE SCALE GENOMIC DNA]</scope>
    <source>
        <strain evidence="1 2">So ce26</strain>
    </source>
</reference>
<evidence type="ECO:0000313" key="2">
    <source>
        <dbReference type="Proteomes" id="UP000238348"/>
    </source>
</evidence>
<name>A0A2L0F9E3_SORCE</name>
<organism evidence="1 2">
    <name type="scientific">Sorangium cellulosum</name>
    <name type="common">Polyangium cellulosum</name>
    <dbReference type="NCBI Taxonomy" id="56"/>
    <lineage>
        <taxon>Bacteria</taxon>
        <taxon>Pseudomonadati</taxon>
        <taxon>Myxococcota</taxon>
        <taxon>Polyangia</taxon>
        <taxon>Polyangiales</taxon>
        <taxon>Polyangiaceae</taxon>
        <taxon>Sorangium</taxon>
    </lineage>
</organism>
<sequence length="370" mass="39695">MDRGDAFAEALSSLIVPGESCNVSIQSLGTPGTTWRNGVPVAEAVALARATFTPSSRVFTDFPVRLASGGTVCFGVDCFGEEYERLHSSGPLRGSPFDRRDVLPERLEIALGSGAPSVQVEAAILSMQVQEDIQDLLVRVCVPDAHSRVKTGVCVDVGDWGAPVETCATYHVDATSVARDLALSWIHLHEGSKIPRSAGMSLDSLRALIDAAPHGASVGIAGDVDLVRRHMRMDWAAAASRDTRPTRADGARRGARAVVEGDAELMRETVLKAIDTPPSLLLDALEASAVPDDEWRTVESPALETIAATNAGAPRYEVDVTSRKHVQFIERHAPYHVRRLASGGVVLATHPYRTLWPLWADALFLLGIPS</sequence>